<proteinExistence type="predicted"/>
<keyword evidence="1" id="KW-0472">Membrane</keyword>
<reference evidence="3" key="1">
    <citation type="submission" date="2011-08" db="EMBL/GenBank/DDBJ databases">
        <authorList>
            <person name="Rombauts S."/>
        </authorList>
    </citation>
    <scope>NUCLEOTIDE SEQUENCE</scope>
    <source>
        <strain evidence="3">London</strain>
    </source>
</reference>
<evidence type="ECO:0000313" key="3">
    <source>
        <dbReference type="Proteomes" id="UP000015104"/>
    </source>
</evidence>
<evidence type="ECO:0008006" key="4">
    <source>
        <dbReference type="Google" id="ProtNLM"/>
    </source>
</evidence>
<reference evidence="2" key="2">
    <citation type="submission" date="2015-06" db="UniProtKB">
        <authorList>
            <consortium name="EnsemblMetazoa"/>
        </authorList>
    </citation>
    <scope>IDENTIFICATION</scope>
</reference>
<evidence type="ECO:0000313" key="2">
    <source>
        <dbReference type="EnsemblMetazoa" id="tetur27g02588.1"/>
    </source>
</evidence>
<dbReference type="EnsemblMetazoa" id="tetur27g02588.1">
    <property type="protein sequence ID" value="tetur27g02588.1"/>
    <property type="gene ID" value="tetur27g02588"/>
</dbReference>
<dbReference type="SUPFAM" id="SSF57184">
    <property type="entry name" value="Growth factor receptor domain"/>
    <property type="match status" value="1"/>
</dbReference>
<sequence length="143" mass="15920">MCINVSGYLFLLASLITLLISLYHLNIDIKTRNLIMNYLFVFVLCSSLLVSYVQSTSCVEGHCNAVLCRALPESECPAGTKWVQNYGPCGCCPGCIKLLQYGEKCVPLVDATEICDEGLVCRQRNRNARNSRCLFPTNFGYAF</sequence>
<feature type="transmembrane region" description="Helical" evidence="1">
    <location>
        <begin position="6"/>
        <end position="23"/>
    </location>
</feature>
<dbReference type="HOGENOM" id="CLU_1808687_0_0_1"/>
<feature type="transmembrane region" description="Helical" evidence="1">
    <location>
        <begin position="35"/>
        <end position="53"/>
    </location>
</feature>
<dbReference type="AlphaFoldDB" id="T1KZ05"/>
<name>T1KZ05_TETUR</name>
<keyword evidence="3" id="KW-1185">Reference proteome</keyword>
<protein>
    <recommendedName>
        <fullName evidence="4">IGFBP N-terminal domain-containing protein</fullName>
    </recommendedName>
</protein>
<dbReference type="Gene3D" id="4.10.40.20">
    <property type="match status" value="1"/>
</dbReference>
<dbReference type="Proteomes" id="UP000015104">
    <property type="component" value="Unassembled WGS sequence"/>
</dbReference>
<keyword evidence="1" id="KW-0812">Transmembrane</keyword>
<evidence type="ECO:0000256" key="1">
    <source>
        <dbReference type="SAM" id="Phobius"/>
    </source>
</evidence>
<organism evidence="2 3">
    <name type="scientific">Tetranychus urticae</name>
    <name type="common">Two-spotted spider mite</name>
    <dbReference type="NCBI Taxonomy" id="32264"/>
    <lineage>
        <taxon>Eukaryota</taxon>
        <taxon>Metazoa</taxon>
        <taxon>Ecdysozoa</taxon>
        <taxon>Arthropoda</taxon>
        <taxon>Chelicerata</taxon>
        <taxon>Arachnida</taxon>
        <taxon>Acari</taxon>
        <taxon>Acariformes</taxon>
        <taxon>Trombidiformes</taxon>
        <taxon>Prostigmata</taxon>
        <taxon>Eleutherengona</taxon>
        <taxon>Raphignathae</taxon>
        <taxon>Tetranychoidea</taxon>
        <taxon>Tetranychidae</taxon>
        <taxon>Tetranychus</taxon>
    </lineage>
</organism>
<keyword evidence="1" id="KW-1133">Transmembrane helix</keyword>
<dbReference type="EMBL" id="CAEY01000719">
    <property type="status" value="NOT_ANNOTATED_CDS"/>
    <property type="molecule type" value="Genomic_DNA"/>
</dbReference>
<accession>T1KZ05</accession>
<dbReference type="InterPro" id="IPR009030">
    <property type="entry name" value="Growth_fac_rcpt_cys_sf"/>
</dbReference>